<dbReference type="SUPFAM" id="SSF51126">
    <property type="entry name" value="Pectin lyase-like"/>
    <property type="match status" value="1"/>
</dbReference>
<name>A0AA96GTU5_9BACT</name>
<protein>
    <recommendedName>
        <fullName evidence="4">Right handed beta helix domain-containing protein</fullName>
    </recommendedName>
</protein>
<dbReference type="InterPro" id="IPR012334">
    <property type="entry name" value="Pectin_lyas_fold"/>
</dbReference>
<dbReference type="Proteomes" id="UP001302494">
    <property type="component" value="Chromosome"/>
</dbReference>
<organism evidence="2 3">
    <name type="scientific">Candidatus Nitrospira neomarina</name>
    <dbReference type="NCBI Taxonomy" id="3020899"/>
    <lineage>
        <taxon>Bacteria</taxon>
        <taxon>Pseudomonadati</taxon>
        <taxon>Nitrospirota</taxon>
        <taxon>Nitrospiria</taxon>
        <taxon>Nitrospirales</taxon>
        <taxon>Nitrospiraceae</taxon>
        <taxon>Nitrospira</taxon>
    </lineage>
</organism>
<dbReference type="RefSeq" id="WP_312748790.1">
    <property type="nucleotide sequence ID" value="NZ_CP116968.1"/>
</dbReference>
<evidence type="ECO:0000313" key="3">
    <source>
        <dbReference type="Proteomes" id="UP001302494"/>
    </source>
</evidence>
<dbReference type="EMBL" id="CP116968">
    <property type="protein sequence ID" value="WNM63964.1"/>
    <property type="molecule type" value="Genomic_DNA"/>
</dbReference>
<proteinExistence type="predicted"/>
<keyword evidence="3" id="KW-1185">Reference proteome</keyword>
<feature type="region of interest" description="Disordered" evidence="1">
    <location>
        <begin position="452"/>
        <end position="490"/>
    </location>
</feature>
<gene>
    <name evidence="2" type="ORF">PQG83_09450</name>
</gene>
<dbReference type="KEGG" id="nneo:PQG83_09450"/>
<dbReference type="AlphaFoldDB" id="A0AA96GTU5"/>
<evidence type="ECO:0000313" key="2">
    <source>
        <dbReference type="EMBL" id="WNM63964.1"/>
    </source>
</evidence>
<evidence type="ECO:0008006" key="4">
    <source>
        <dbReference type="Google" id="ProtNLM"/>
    </source>
</evidence>
<accession>A0AA96GTU5</accession>
<dbReference type="InterPro" id="IPR006626">
    <property type="entry name" value="PbH1"/>
</dbReference>
<dbReference type="InterPro" id="IPR011050">
    <property type="entry name" value="Pectin_lyase_fold/virulence"/>
</dbReference>
<dbReference type="SMART" id="SM00710">
    <property type="entry name" value="PbH1"/>
    <property type="match status" value="4"/>
</dbReference>
<sequence length="490" mass="53227">MRQWTSLGKIIISFSAIILISPISSSLVLWQETVSSAWASNTSAFPNQNIIRANPSNYLSLLSTLTSGDTLLLDPGIYDQNGLPVFNLNGTQDKPIIISGQDGGTRPQILGHSNQNTVRIDGSSYVIICNLEVNPRNLGGDGVNAQGISHHITLENLYIHGFSDDQGTVGISTNRSPVWNWTIRNNIITDGGTGMYLGNSPGTEPFVNGVIENNLITDTIGYNIEIKHQNPRPNVPGMPTGKSKTIIRNNVFSKANNASSGGRARPNLLVGHFPLSGPGQDDVYEIYGNFFYQNPNEALFQGEGNVAVFSNIFVNTLDSPYPAMNIRPHNDRPRMVRVFNNTMISKNTGITVSGGYPEFQQKVLGNVVFAGTPIQASDVLDNITDVFAAAGNYLVNPFASPGQLDLYPRPGKVTGVPITTDSFNGQFTDWNLDFNGTLRDFRFRGSYAGEGQNPGWLPKLERKPFKQQTPGPDTSPPAAPTNLNLTILST</sequence>
<dbReference type="Gene3D" id="2.160.20.10">
    <property type="entry name" value="Single-stranded right-handed beta-helix, Pectin lyase-like"/>
    <property type="match status" value="1"/>
</dbReference>
<feature type="compositionally biased region" description="Polar residues" evidence="1">
    <location>
        <begin position="481"/>
        <end position="490"/>
    </location>
</feature>
<reference evidence="2 3" key="1">
    <citation type="submission" date="2023-01" db="EMBL/GenBank/DDBJ databases">
        <title>Cultivation and genomic characterization of new, ubiquitous marine nitrite-oxidizing bacteria from the Nitrospirales.</title>
        <authorList>
            <person name="Mueller A.J."/>
            <person name="Daebeler A."/>
            <person name="Herbold C.W."/>
            <person name="Kirkegaard R.H."/>
            <person name="Daims H."/>
        </authorList>
    </citation>
    <scope>NUCLEOTIDE SEQUENCE [LARGE SCALE GENOMIC DNA]</scope>
    <source>
        <strain evidence="2 3">DK</strain>
    </source>
</reference>
<evidence type="ECO:0000256" key="1">
    <source>
        <dbReference type="SAM" id="MobiDB-lite"/>
    </source>
</evidence>